<keyword evidence="8" id="KW-0456">Lyase</keyword>
<evidence type="ECO:0000256" key="5">
    <source>
        <dbReference type="ARBA" id="ARBA00022822"/>
    </source>
</evidence>
<dbReference type="PANTHER" id="PTHR48077">
    <property type="entry name" value="TRYPTOPHAN SYNTHASE-RELATED"/>
    <property type="match status" value="1"/>
</dbReference>
<evidence type="ECO:0000256" key="2">
    <source>
        <dbReference type="ARBA" id="ARBA00004733"/>
    </source>
</evidence>
<dbReference type="Pfam" id="PF00291">
    <property type="entry name" value="PALP"/>
    <property type="match status" value="1"/>
</dbReference>
<dbReference type="InterPro" id="IPR023026">
    <property type="entry name" value="Trp_synth_beta/beta-like"/>
</dbReference>
<reference evidence="11" key="1">
    <citation type="submission" date="2020-05" db="EMBL/GenBank/DDBJ databases">
        <authorList>
            <person name="Chiriac C."/>
            <person name="Salcher M."/>
            <person name="Ghai R."/>
            <person name="Kavagutti S V."/>
        </authorList>
    </citation>
    <scope>NUCLEOTIDE SEQUENCE</scope>
</reference>
<name>A0A6J7E8T2_9ZZZZ</name>
<sequence length="145" mass="15200">MRLIGFEAGGDGVETGRHAATITGGSPGVLHGTRSYVLQDKNGQTVESHSISAGLDYPGVGPEHAYLHDIGRAEYRAINDDQAMEAFSLLCRTEGIIPAIETAHALAGAMIIGREIGPDATLLINLSGRGDKDVQTAANYFGIPL</sequence>
<dbReference type="GO" id="GO:0004834">
    <property type="term" value="F:tryptophan synthase activity"/>
    <property type="evidence" value="ECO:0007669"/>
    <property type="project" value="UniProtKB-EC"/>
</dbReference>
<dbReference type="PANTHER" id="PTHR48077:SF3">
    <property type="entry name" value="TRYPTOPHAN SYNTHASE"/>
    <property type="match status" value="1"/>
</dbReference>
<evidence type="ECO:0000256" key="7">
    <source>
        <dbReference type="ARBA" id="ARBA00023141"/>
    </source>
</evidence>
<protein>
    <recommendedName>
        <fullName evidence="3">tryptophan synthase</fullName>
        <ecNumber evidence="3">4.2.1.20</ecNumber>
    </recommendedName>
</protein>
<proteinExistence type="predicted"/>
<comment type="catalytic activity">
    <reaction evidence="9">
        <text>(1S,2R)-1-C-(indol-3-yl)glycerol 3-phosphate + L-serine = D-glyceraldehyde 3-phosphate + L-tryptophan + H2O</text>
        <dbReference type="Rhea" id="RHEA:10532"/>
        <dbReference type="ChEBI" id="CHEBI:15377"/>
        <dbReference type="ChEBI" id="CHEBI:33384"/>
        <dbReference type="ChEBI" id="CHEBI:57912"/>
        <dbReference type="ChEBI" id="CHEBI:58866"/>
        <dbReference type="ChEBI" id="CHEBI:59776"/>
        <dbReference type="EC" id="4.2.1.20"/>
    </reaction>
</comment>
<keyword evidence="4" id="KW-0028">Amino-acid biosynthesis</keyword>
<dbReference type="EC" id="4.2.1.20" evidence="3"/>
<gene>
    <name evidence="11" type="ORF">UFOPK3342_01350</name>
</gene>
<evidence type="ECO:0000256" key="6">
    <source>
        <dbReference type="ARBA" id="ARBA00022898"/>
    </source>
</evidence>
<evidence type="ECO:0000256" key="1">
    <source>
        <dbReference type="ARBA" id="ARBA00001933"/>
    </source>
</evidence>
<evidence type="ECO:0000259" key="10">
    <source>
        <dbReference type="Pfam" id="PF00291"/>
    </source>
</evidence>
<dbReference type="FunFam" id="3.40.50.1100:FF:000004">
    <property type="entry name" value="Tryptophan synthase beta chain"/>
    <property type="match status" value="1"/>
</dbReference>
<evidence type="ECO:0000256" key="3">
    <source>
        <dbReference type="ARBA" id="ARBA00012043"/>
    </source>
</evidence>
<dbReference type="Gene3D" id="3.40.50.1100">
    <property type="match status" value="1"/>
</dbReference>
<dbReference type="InterPro" id="IPR036052">
    <property type="entry name" value="TrpB-like_PALP_sf"/>
</dbReference>
<comment type="cofactor">
    <cofactor evidence="1">
        <name>pyridoxal 5'-phosphate</name>
        <dbReference type="ChEBI" id="CHEBI:597326"/>
    </cofactor>
</comment>
<dbReference type="InterPro" id="IPR001926">
    <property type="entry name" value="TrpB-like_PALP"/>
</dbReference>
<keyword evidence="5" id="KW-0822">Tryptophan biosynthesis</keyword>
<dbReference type="AlphaFoldDB" id="A0A6J7E8T2"/>
<dbReference type="EMBL" id="CAFBLH010000058">
    <property type="protein sequence ID" value="CAB4877685.1"/>
    <property type="molecule type" value="Genomic_DNA"/>
</dbReference>
<evidence type="ECO:0000256" key="4">
    <source>
        <dbReference type="ARBA" id="ARBA00022605"/>
    </source>
</evidence>
<evidence type="ECO:0000256" key="9">
    <source>
        <dbReference type="ARBA" id="ARBA00049047"/>
    </source>
</evidence>
<dbReference type="SUPFAM" id="SSF53686">
    <property type="entry name" value="Tryptophan synthase beta subunit-like PLP-dependent enzymes"/>
    <property type="match status" value="1"/>
</dbReference>
<keyword evidence="6" id="KW-0663">Pyridoxal phosphate</keyword>
<dbReference type="GO" id="GO:0005737">
    <property type="term" value="C:cytoplasm"/>
    <property type="evidence" value="ECO:0007669"/>
    <property type="project" value="TreeGrafter"/>
</dbReference>
<feature type="domain" description="Tryptophan synthase beta chain-like PALP" evidence="10">
    <location>
        <begin position="44"/>
        <end position="128"/>
    </location>
</feature>
<keyword evidence="7" id="KW-0057">Aromatic amino acid biosynthesis</keyword>
<accession>A0A6J7E8T2</accession>
<comment type="pathway">
    <text evidence="2">Amino-acid biosynthesis; L-tryptophan biosynthesis; L-tryptophan from chorismate: step 5/5.</text>
</comment>
<organism evidence="11">
    <name type="scientific">freshwater metagenome</name>
    <dbReference type="NCBI Taxonomy" id="449393"/>
    <lineage>
        <taxon>unclassified sequences</taxon>
        <taxon>metagenomes</taxon>
        <taxon>ecological metagenomes</taxon>
    </lineage>
</organism>
<evidence type="ECO:0000313" key="11">
    <source>
        <dbReference type="EMBL" id="CAB4877685.1"/>
    </source>
</evidence>
<evidence type="ECO:0000256" key="8">
    <source>
        <dbReference type="ARBA" id="ARBA00023239"/>
    </source>
</evidence>